<dbReference type="Proteomes" id="UP000298433">
    <property type="component" value="Unassembled WGS sequence"/>
</dbReference>
<reference evidence="3 4" key="1">
    <citation type="submission" date="2019-03" db="EMBL/GenBank/DDBJ databases">
        <title>Genomics of glacier-inhabiting Cryobacterium strains.</title>
        <authorList>
            <person name="Liu Q."/>
            <person name="Xin Y.-H."/>
        </authorList>
    </citation>
    <scope>NUCLEOTIDE SEQUENCE [LARGE SCALE GENOMIC DNA]</scope>
    <source>
        <strain evidence="3 4">TMT2-48-2</strain>
    </source>
</reference>
<evidence type="ECO:0000313" key="3">
    <source>
        <dbReference type="EMBL" id="TFC81984.1"/>
    </source>
</evidence>
<gene>
    <name evidence="3" type="ORF">E3T23_05425</name>
</gene>
<proteinExistence type="predicted"/>
<feature type="transmembrane region" description="Helical" evidence="2">
    <location>
        <begin position="12"/>
        <end position="31"/>
    </location>
</feature>
<evidence type="ECO:0000256" key="2">
    <source>
        <dbReference type="SAM" id="Phobius"/>
    </source>
</evidence>
<accession>A0A4R8XUA6</accession>
<sequence length="98" mass="10412">MMWGYNGSLGWTVLFGLITLISVITLIVLAVRLSAGTNDRRETGPPPGGPGTPGTGTTGLGTPGRSRARQILDERFATGELTQEQYLEQVRALGEDPV</sequence>
<dbReference type="EMBL" id="SOGN01000029">
    <property type="protein sequence ID" value="TFC81984.1"/>
    <property type="molecule type" value="Genomic_DNA"/>
</dbReference>
<evidence type="ECO:0000313" key="4">
    <source>
        <dbReference type="Proteomes" id="UP000298433"/>
    </source>
</evidence>
<keyword evidence="4" id="KW-1185">Reference proteome</keyword>
<keyword evidence="2" id="KW-1133">Transmembrane helix</keyword>
<dbReference type="RefSeq" id="WP_134369372.1">
    <property type="nucleotide sequence ID" value="NZ_SOGN01000029.1"/>
</dbReference>
<comment type="caution">
    <text evidence="3">The sequence shown here is derived from an EMBL/GenBank/DDBJ whole genome shotgun (WGS) entry which is preliminary data.</text>
</comment>
<dbReference type="OrthoDB" id="3748887at2"/>
<feature type="region of interest" description="Disordered" evidence="1">
    <location>
        <begin position="36"/>
        <end position="65"/>
    </location>
</feature>
<name>A0A4R8XUA6_9MICO</name>
<keyword evidence="2" id="KW-0812">Transmembrane</keyword>
<keyword evidence="2" id="KW-0472">Membrane</keyword>
<dbReference type="AlphaFoldDB" id="A0A4R8XUA6"/>
<feature type="compositionally biased region" description="Gly residues" evidence="1">
    <location>
        <begin position="51"/>
        <end position="62"/>
    </location>
</feature>
<organism evidence="3 4">
    <name type="scientific">Cryobacterium cheniae</name>
    <dbReference type="NCBI Taxonomy" id="1259262"/>
    <lineage>
        <taxon>Bacteria</taxon>
        <taxon>Bacillati</taxon>
        <taxon>Actinomycetota</taxon>
        <taxon>Actinomycetes</taxon>
        <taxon>Micrococcales</taxon>
        <taxon>Microbacteriaceae</taxon>
        <taxon>Cryobacterium</taxon>
    </lineage>
</organism>
<protein>
    <submittedName>
        <fullName evidence="3">SHOCT domain-containing protein</fullName>
    </submittedName>
</protein>
<evidence type="ECO:0000256" key="1">
    <source>
        <dbReference type="SAM" id="MobiDB-lite"/>
    </source>
</evidence>